<sequence length="152" mass="16376">MQTQKTTAEASGPLTIGLMAKVTKSVCGDDEMEGLAKRVNGNRGLKNMAGRGNKVKQNRYGIAGLFGPFWDPVVVDHRLGGVDNSQPGCPNQALPKFSAWENEGLGWDCVARYKTQPGLVQHQQQQTEVSSTFFISCSEPPAMADVPVLPEG</sequence>
<proteinExistence type="predicted"/>
<dbReference type="InParanoid" id="A0A3R7DB45"/>
<reference evidence="1 2" key="1">
    <citation type="journal article" date="2018" name="Biotechnol. Adv.">
        <title>Improved genomic resources and new bioinformatic workflow for the carcinogenic parasite Clonorchis sinensis: Biotechnological implications.</title>
        <authorList>
            <person name="Wang D."/>
            <person name="Korhonen P.K."/>
            <person name="Gasser R.B."/>
            <person name="Young N.D."/>
        </authorList>
    </citation>
    <scope>NUCLEOTIDE SEQUENCE [LARGE SCALE GENOMIC DNA]</scope>
    <source>
        <strain evidence="1">Cs-k2</strain>
    </source>
</reference>
<reference evidence="1 2" key="2">
    <citation type="journal article" date="2021" name="Genomics">
        <title>High-quality reference genome for Clonorchis sinensis.</title>
        <authorList>
            <person name="Young N.D."/>
            <person name="Stroehlein A.J."/>
            <person name="Kinkar L."/>
            <person name="Wang T."/>
            <person name="Sohn W.M."/>
            <person name="Chang B.C.H."/>
            <person name="Kaur P."/>
            <person name="Weisz D."/>
            <person name="Dudchenko O."/>
            <person name="Aiden E.L."/>
            <person name="Korhonen P.K."/>
            <person name="Gasser R.B."/>
        </authorList>
    </citation>
    <scope>NUCLEOTIDE SEQUENCE [LARGE SCALE GENOMIC DNA]</scope>
    <source>
        <strain evidence="1">Cs-k2</strain>
    </source>
</reference>
<evidence type="ECO:0000313" key="2">
    <source>
        <dbReference type="Proteomes" id="UP000286415"/>
    </source>
</evidence>
<evidence type="ECO:0000313" key="1">
    <source>
        <dbReference type="EMBL" id="KAG5453100.1"/>
    </source>
</evidence>
<protein>
    <submittedName>
        <fullName evidence="1">Uncharacterized protein</fullName>
    </submittedName>
</protein>
<comment type="caution">
    <text evidence="1">The sequence shown here is derived from an EMBL/GenBank/DDBJ whole genome shotgun (WGS) entry which is preliminary data.</text>
</comment>
<accession>A0A3R7DB45</accession>
<dbReference type="Proteomes" id="UP000286415">
    <property type="component" value="Unassembled WGS sequence"/>
</dbReference>
<organism evidence="1 2">
    <name type="scientific">Clonorchis sinensis</name>
    <name type="common">Chinese liver fluke</name>
    <dbReference type="NCBI Taxonomy" id="79923"/>
    <lineage>
        <taxon>Eukaryota</taxon>
        <taxon>Metazoa</taxon>
        <taxon>Spiralia</taxon>
        <taxon>Lophotrochozoa</taxon>
        <taxon>Platyhelminthes</taxon>
        <taxon>Trematoda</taxon>
        <taxon>Digenea</taxon>
        <taxon>Opisthorchiida</taxon>
        <taxon>Opisthorchiata</taxon>
        <taxon>Opisthorchiidae</taxon>
        <taxon>Clonorchis</taxon>
    </lineage>
</organism>
<name>A0A3R7DB45_CLOSI</name>
<dbReference type="AlphaFoldDB" id="A0A3R7DB45"/>
<gene>
    <name evidence="1" type="ORF">CSKR_104194</name>
</gene>
<keyword evidence="2" id="KW-1185">Reference proteome</keyword>
<dbReference type="EMBL" id="NIRI02000013">
    <property type="protein sequence ID" value="KAG5453100.1"/>
    <property type="molecule type" value="Genomic_DNA"/>
</dbReference>